<dbReference type="EMBL" id="CYYU01000023">
    <property type="protein sequence ID" value="CUO05859.1"/>
    <property type="molecule type" value="Genomic_DNA"/>
</dbReference>
<name>A0A174C0K2_9FIRM</name>
<gene>
    <name evidence="3" type="ORF">ERS852385_02035</name>
</gene>
<dbReference type="AlphaFoldDB" id="A0A174C0K2"/>
<organism evidence="3 4">
    <name type="scientific">Mitsuokella jalaludinii</name>
    <dbReference type="NCBI Taxonomy" id="187979"/>
    <lineage>
        <taxon>Bacteria</taxon>
        <taxon>Bacillati</taxon>
        <taxon>Bacillota</taxon>
        <taxon>Negativicutes</taxon>
        <taxon>Selenomonadales</taxon>
        <taxon>Selenomonadaceae</taxon>
        <taxon>Mitsuokella</taxon>
    </lineage>
</organism>
<dbReference type="STRING" id="187979.ERS852385_02035"/>
<keyword evidence="2" id="KW-0732">Signal</keyword>
<dbReference type="OrthoDB" id="1634655at2"/>
<evidence type="ECO:0000256" key="2">
    <source>
        <dbReference type="SAM" id="SignalP"/>
    </source>
</evidence>
<keyword evidence="1" id="KW-0175">Coiled coil</keyword>
<evidence type="ECO:0000256" key="1">
    <source>
        <dbReference type="SAM" id="Coils"/>
    </source>
</evidence>
<dbReference type="Proteomes" id="UP000095546">
    <property type="component" value="Unassembled WGS sequence"/>
</dbReference>
<sequence>MKNQKKAIVLGLTASMLMPVCFNGGTAEAAAADMDVAAMQAEINDLTARLTDLENSLAAAKEKQETAKSEKKAKKEAPTLKWSGSTKSGYMYDETKTGKIKAEAKILATTVVDKTYDVGLGLKFKSTSSEPNDGKYSSEKNKVKLEQAYVGRSFGPVYVKAGAQSVSLGEGLWLSKSSVNQFTANYKMTPRDTLYAGYGRDSQDYLVNDTNKDYNPPARTRLLKFAQYQHDFSKDAYAGLYFGTQQPERYFGIYGSTPIVGKLGIRAEYIRNTNKDKPFQVENKKGTAIGYGYDYTGASKNTSGYVIGLNYGKAKKKGTFGIAAEYLNVDQNLFMDDGYTDWDDYITADGFKGFGLIMDYATSDHTKLSLLRYWAHTNPDSANVDKDGNSLEKSPHYSTYLKFTTKF</sequence>
<keyword evidence="4" id="KW-1185">Reference proteome</keyword>
<feature type="signal peptide" evidence="2">
    <location>
        <begin position="1"/>
        <end position="29"/>
    </location>
</feature>
<evidence type="ECO:0008006" key="5">
    <source>
        <dbReference type="Google" id="ProtNLM"/>
    </source>
</evidence>
<reference evidence="3 4" key="1">
    <citation type="submission" date="2015-09" db="EMBL/GenBank/DDBJ databases">
        <authorList>
            <consortium name="Pathogen Informatics"/>
        </authorList>
    </citation>
    <scope>NUCLEOTIDE SEQUENCE [LARGE SCALE GENOMIC DNA]</scope>
    <source>
        <strain evidence="3 4">2789STDY5608828</strain>
    </source>
</reference>
<dbReference type="RefSeq" id="WP_055162786.1">
    <property type="nucleotide sequence ID" value="NZ_CABIWZ010000023.1"/>
</dbReference>
<feature type="coiled-coil region" evidence="1">
    <location>
        <begin position="29"/>
        <end position="77"/>
    </location>
</feature>
<evidence type="ECO:0000313" key="4">
    <source>
        <dbReference type="Proteomes" id="UP000095546"/>
    </source>
</evidence>
<accession>A0A174C0K2</accession>
<proteinExistence type="predicted"/>
<feature type="chain" id="PRO_5008018809" description="Phosphate-selective porin" evidence="2">
    <location>
        <begin position="30"/>
        <end position="407"/>
    </location>
</feature>
<protein>
    <recommendedName>
        <fullName evidence="5">Phosphate-selective porin</fullName>
    </recommendedName>
</protein>
<evidence type="ECO:0000313" key="3">
    <source>
        <dbReference type="EMBL" id="CUO05859.1"/>
    </source>
</evidence>